<feature type="repeat" description="ANK" evidence="7">
    <location>
        <begin position="112"/>
        <end position="134"/>
    </location>
</feature>
<dbReference type="InterPro" id="IPR026961">
    <property type="entry name" value="PGG_dom"/>
</dbReference>
<feature type="transmembrane region" description="Helical" evidence="9">
    <location>
        <begin position="338"/>
        <end position="360"/>
    </location>
</feature>
<accession>A0AAV6WL41</accession>
<keyword evidence="5 7" id="KW-0040">ANK repeat</keyword>
<organism evidence="11 12">
    <name type="scientific">Buddleja alternifolia</name>
    <dbReference type="NCBI Taxonomy" id="168488"/>
    <lineage>
        <taxon>Eukaryota</taxon>
        <taxon>Viridiplantae</taxon>
        <taxon>Streptophyta</taxon>
        <taxon>Embryophyta</taxon>
        <taxon>Tracheophyta</taxon>
        <taxon>Spermatophyta</taxon>
        <taxon>Magnoliopsida</taxon>
        <taxon>eudicotyledons</taxon>
        <taxon>Gunneridae</taxon>
        <taxon>Pentapetalae</taxon>
        <taxon>asterids</taxon>
        <taxon>lamiids</taxon>
        <taxon>Lamiales</taxon>
        <taxon>Scrophulariaceae</taxon>
        <taxon>Buddlejeae</taxon>
        <taxon>Buddleja</taxon>
    </lineage>
</organism>
<dbReference type="PROSITE" id="PS50297">
    <property type="entry name" value="ANK_REP_REGION"/>
    <property type="match status" value="2"/>
</dbReference>
<evidence type="ECO:0000256" key="9">
    <source>
        <dbReference type="SAM" id="Phobius"/>
    </source>
</evidence>
<reference evidence="11" key="1">
    <citation type="submission" date="2019-10" db="EMBL/GenBank/DDBJ databases">
        <authorList>
            <person name="Zhang R."/>
            <person name="Pan Y."/>
            <person name="Wang J."/>
            <person name="Ma R."/>
            <person name="Yu S."/>
        </authorList>
    </citation>
    <scope>NUCLEOTIDE SEQUENCE</scope>
    <source>
        <strain evidence="11">LA-IB0</strain>
        <tissue evidence="11">Leaf</tissue>
    </source>
</reference>
<evidence type="ECO:0000259" key="10">
    <source>
        <dbReference type="Pfam" id="PF13962"/>
    </source>
</evidence>
<evidence type="ECO:0000313" key="11">
    <source>
        <dbReference type="EMBL" id="KAG8368701.1"/>
    </source>
</evidence>
<dbReference type="PROSITE" id="PS50088">
    <property type="entry name" value="ANK_REPEAT"/>
    <property type="match status" value="2"/>
</dbReference>
<proteinExistence type="predicted"/>
<evidence type="ECO:0000256" key="4">
    <source>
        <dbReference type="ARBA" id="ARBA00022989"/>
    </source>
</evidence>
<gene>
    <name evidence="11" type="ORF">BUALT_Bualt15G0073000</name>
</gene>
<evidence type="ECO:0000313" key="12">
    <source>
        <dbReference type="Proteomes" id="UP000826271"/>
    </source>
</evidence>
<feature type="region of interest" description="Disordered" evidence="8">
    <location>
        <begin position="196"/>
        <end position="218"/>
    </location>
</feature>
<evidence type="ECO:0000256" key="7">
    <source>
        <dbReference type="PROSITE-ProRule" id="PRU00023"/>
    </source>
</evidence>
<keyword evidence="2 9" id="KW-0812">Transmembrane</keyword>
<dbReference type="SMART" id="SM00248">
    <property type="entry name" value="ANK"/>
    <property type="match status" value="5"/>
</dbReference>
<evidence type="ECO:0000256" key="2">
    <source>
        <dbReference type="ARBA" id="ARBA00022692"/>
    </source>
</evidence>
<feature type="transmembrane region" description="Helical" evidence="9">
    <location>
        <begin position="249"/>
        <end position="266"/>
    </location>
</feature>
<keyword evidence="4 9" id="KW-1133">Transmembrane helix</keyword>
<comment type="caution">
    <text evidence="11">The sequence shown here is derived from an EMBL/GenBank/DDBJ whole genome shotgun (WGS) entry which is preliminary data.</text>
</comment>
<dbReference type="AlphaFoldDB" id="A0AAV6WL41"/>
<evidence type="ECO:0000256" key="5">
    <source>
        <dbReference type="ARBA" id="ARBA00023043"/>
    </source>
</evidence>
<feature type="region of interest" description="Disordered" evidence="8">
    <location>
        <begin position="224"/>
        <end position="243"/>
    </location>
</feature>
<keyword evidence="3" id="KW-0677">Repeat</keyword>
<dbReference type="PANTHER" id="PTHR24186">
    <property type="entry name" value="PROTEIN PHOSPHATASE 1 REGULATORY SUBUNIT"/>
    <property type="match status" value="1"/>
</dbReference>
<comment type="subcellular location">
    <subcellularLocation>
        <location evidence="1">Membrane</location>
        <topology evidence="1">Multi-pass membrane protein</topology>
    </subcellularLocation>
</comment>
<evidence type="ECO:0000256" key="1">
    <source>
        <dbReference type="ARBA" id="ARBA00004141"/>
    </source>
</evidence>
<dbReference type="GO" id="GO:0005886">
    <property type="term" value="C:plasma membrane"/>
    <property type="evidence" value="ECO:0007669"/>
    <property type="project" value="TreeGrafter"/>
</dbReference>
<dbReference type="SUPFAM" id="SSF48403">
    <property type="entry name" value="Ankyrin repeat"/>
    <property type="match status" value="1"/>
</dbReference>
<dbReference type="InterPro" id="IPR036770">
    <property type="entry name" value="Ankyrin_rpt-contain_sf"/>
</dbReference>
<sequence length="412" mass="45189">MEAGRFAGGAEKLYDAASTGDTNSLQELLEQDPLLLNKVSFICPNKTPLHIATIEGQPPFIEQILNLNHHLAEELDSQLSSPLHIASEKGYVDIVRILLSVAPHMCLSRDCQGRNPLHVAAMKDHVEVLEVIIQTVPCASREKVEHQQDTVLHLCVKYGQLEALKVFVSHLNDLLDAENDDDDPILVENTNIDVNAKNSTGQTPMDILQQNPNHPTNPQIINTLSPKLHNSNNTTQTTQPKSLSKKRDAIMVVAVLIATMAFQAGVTPPGGVRQDDLTKDPLGKPLGYTHYAGESVMAYRLPTAYEHFFISNTIAFVSSIVTLLLLINGLKGKVFMGILRVIMSLTLTSITATYVLAIFVVTPKRGWKSLSVVFEQGLGLGLWCGVMGIVLVGNIVRFITRRLKNKGNGNAW</sequence>
<feature type="transmembrane region" description="Helical" evidence="9">
    <location>
        <begin position="380"/>
        <end position="399"/>
    </location>
</feature>
<evidence type="ECO:0000256" key="8">
    <source>
        <dbReference type="SAM" id="MobiDB-lite"/>
    </source>
</evidence>
<evidence type="ECO:0000256" key="6">
    <source>
        <dbReference type="ARBA" id="ARBA00023136"/>
    </source>
</evidence>
<feature type="compositionally biased region" description="Polar residues" evidence="8">
    <location>
        <begin position="224"/>
        <end position="242"/>
    </location>
</feature>
<protein>
    <recommendedName>
        <fullName evidence="10">PGG domain-containing protein</fullName>
    </recommendedName>
</protein>
<name>A0AAV6WL41_9LAMI</name>
<dbReference type="InterPro" id="IPR002110">
    <property type="entry name" value="Ankyrin_rpt"/>
</dbReference>
<dbReference type="PANTHER" id="PTHR24186:SF37">
    <property type="entry name" value="PGG DOMAIN-CONTAINING PROTEIN"/>
    <property type="match status" value="1"/>
</dbReference>
<feature type="domain" description="PGG" evidence="10">
    <location>
        <begin position="242"/>
        <end position="361"/>
    </location>
</feature>
<keyword evidence="12" id="KW-1185">Reference proteome</keyword>
<dbReference type="Proteomes" id="UP000826271">
    <property type="component" value="Unassembled WGS sequence"/>
</dbReference>
<feature type="repeat" description="ANK" evidence="7">
    <location>
        <begin position="78"/>
        <end position="100"/>
    </location>
</feature>
<dbReference type="Pfam" id="PF13962">
    <property type="entry name" value="PGG"/>
    <property type="match status" value="1"/>
</dbReference>
<keyword evidence="6 9" id="KW-0472">Membrane</keyword>
<dbReference type="EMBL" id="WHWC01000015">
    <property type="protein sequence ID" value="KAG8368701.1"/>
    <property type="molecule type" value="Genomic_DNA"/>
</dbReference>
<dbReference type="Gene3D" id="1.25.40.20">
    <property type="entry name" value="Ankyrin repeat-containing domain"/>
    <property type="match status" value="1"/>
</dbReference>
<dbReference type="Pfam" id="PF12796">
    <property type="entry name" value="Ank_2"/>
    <property type="match status" value="2"/>
</dbReference>
<evidence type="ECO:0000256" key="3">
    <source>
        <dbReference type="ARBA" id="ARBA00022737"/>
    </source>
</evidence>
<feature type="transmembrane region" description="Helical" evidence="9">
    <location>
        <begin position="307"/>
        <end position="326"/>
    </location>
</feature>